<dbReference type="GO" id="GO:0043048">
    <property type="term" value="P:dolichyl monophosphate biosynthetic process"/>
    <property type="evidence" value="ECO:0007669"/>
    <property type="project" value="TreeGrafter"/>
</dbReference>
<evidence type="ECO:0000313" key="12">
    <source>
        <dbReference type="Proteomes" id="UP000315295"/>
    </source>
</evidence>
<evidence type="ECO:0000256" key="5">
    <source>
        <dbReference type="ARBA" id="ARBA00022692"/>
    </source>
</evidence>
<organism evidence="11 12">
    <name type="scientific">Malus baccata</name>
    <name type="common">Siberian crab apple</name>
    <name type="synonym">Pyrus baccata</name>
    <dbReference type="NCBI Taxonomy" id="106549"/>
    <lineage>
        <taxon>Eukaryota</taxon>
        <taxon>Viridiplantae</taxon>
        <taxon>Streptophyta</taxon>
        <taxon>Embryophyta</taxon>
        <taxon>Tracheophyta</taxon>
        <taxon>Spermatophyta</taxon>
        <taxon>Magnoliopsida</taxon>
        <taxon>eudicotyledons</taxon>
        <taxon>Gunneridae</taxon>
        <taxon>Pentapetalae</taxon>
        <taxon>rosids</taxon>
        <taxon>fabids</taxon>
        <taxon>Rosales</taxon>
        <taxon>Rosaceae</taxon>
        <taxon>Amygdaloideae</taxon>
        <taxon>Maleae</taxon>
        <taxon>Malus</taxon>
    </lineage>
</organism>
<proteinExistence type="inferred from homology"/>
<protein>
    <recommendedName>
        <fullName evidence="3">dolichol kinase</fullName>
        <ecNumber evidence="3">2.7.1.108</ecNumber>
    </recommendedName>
</protein>
<comment type="subcellular location">
    <subcellularLocation>
        <location evidence="1">Endoplasmic reticulum membrane</location>
        <topology evidence="1">Multi-pass membrane protein</topology>
    </subcellularLocation>
</comment>
<evidence type="ECO:0000256" key="7">
    <source>
        <dbReference type="ARBA" id="ARBA00022824"/>
    </source>
</evidence>
<feature type="transmembrane region" description="Helical" evidence="10">
    <location>
        <begin position="268"/>
        <end position="285"/>
    </location>
</feature>
<dbReference type="Proteomes" id="UP000315295">
    <property type="component" value="Unassembled WGS sequence"/>
</dbReference>
<feature type="transmembrane region" description="Helical" evidence="10">
    <location>
        <begin position="168"/>
        <end position="186"/>
    </location>
</feature>
<evidence type="ECO:0000256" key="4">
    <source>
        <dbReference type="ARBA" id="ARBA00022679"/>
    </source>
</evidence>
<keyword evidence="9 10" id="KW-0472">Membrane</keyword>
<reference evidence="11 12" key="1">
    <citation type="journal article" date="2019" name="G3 (Bethesda)">
        <title>Sequencing of a Wild Apple (Malus baccata) Genome Unravels the Differences Between Cultivated and Wild Apple Species Regarding Disease Resistance and Cold Tolerance.</title>
        <authorList>
            <person name="Chen X."/>
        </authorList>
    </citation>
    <scope>NUCLEOTIDE SEQUENCE [LARGE SCALE GENOMIC DNA]</scope>
    <source>
        <strain evidence="12">cv. Shandingzi</strain>
        <tissue evidence="11">Leaves</tissue>
    </source>
</reference>
<feature type="transmembrane region" description="Helical" evidence="10">
    <location>
        <begin position="198"/>
        <end position="216"/>
    </location>
</feature>
<comment type="caution">
    <text evidence="11">The sequence shown here is derived from an EMBL/GenBank/DDBJ whole genome shotgun (WGS) entry which is preliminary data.</text>
</comment>
<dbReference type="PANTHER" id="PTHR13205">
    <property type="entry name" value="TRANSMEMBRANE PROTEIN 15-RELATED"/>
    <property type="match status" value="1"/>
</dbReference>
<dbReference type="GO" id="GO:0004168">
    <property type="term" value="F:dolichol kinase activity"/>
    <property type="evidence" value="ECO:0007669"/>
    <property type="project" value="UniProtKB-EC"/>
</dbReference>
<evidence type="ECO:0000256" key="2">
    <source>
        <dbReference type="ARBA" id="ARBA00010794"/>
    </source>
</evidence>
<comment type="similarity">
    <text evidence="2">Belongs to the polyprenol kinase family.</text>
</comment>
<dbReference type="STRING" id="106549.A0A540KIY4"/>
<feature type="transmembrane region" description="Helical" evidence="10">
    <location>
        <begin position="228"/>
        <end position="247"/>
    </location>
</feature>
<dbReference type="InterPro" id="IPR032974">
    <property type="entry name" value="Polypren_kinase"/>
</dbReference>
<keyword evidence="8 10" id="KW-1133">Transmembrane helix</keyword>
<gene>
    <name evidence="11" type="ORF">C1H46_040288</name>
</gene>
<evidence type="ECO:0000313" key="11">
    <source>
        <dbReference type="EMBL" id="TQD74176.1"/>
    </source>
</evidence>
<evidence type="ECO:0000256" key="10">
    <source>
        <dbReference type="SAM" id="Phobius"/>
    </source>
</evidence>
<accession>A0A540KIY4</accession>
<feature type="transmembrane region" description="Helical" evidence="10">
    <location>
        <begin position="20"/>
        <end position="42"/>
    </location>
</feature>
<keyword evidence="6" id="KW-0418">Kinase</keyword>
<keyword evidence="12" id="KW-1185">Reference proteome</keyword>
<dbReference type="EC" id="2.7.1.108" evidence="3"/>
<name>A0A540KIY4_MALBA</name>
<sequence length="370" mass="39970">MAAMAFAMAGMMSGERAVVLLFISRVLFSLTISLLALSLDILTDSSTSLSQFSTRPGASSGILLGAVALPTVFISKTIQLSLAVSLHQVSIEELESLTMRYWAASASCLCVLIFLCITISCASGNIAPPSRSIRHAKFSLSCIILHNAVCCLTLGTVSLTSFETALKLLWMLSHGLAAVKLIQHVLRTFLLIEGDKTGACLVTSGLVLYFGDILAYTIEKPESLDLSFGAALAVFLALEIIRVWRIWRLGQSVHKFINAFTDHRDSDLLIVSHFSLLLGCARPIWTSSGHHSFNFFFFMEKTIEGTAAGITSVLAACSALLPLLASTGYILTEHWCSLLLAVAVSGMLEAYTAQLDNAFIPLIFYSLLCL</sequence>
<feature type="transmembrane region" description="Helical" evidence="10">
    <location>
        <begin position="138"/>
        <end position="162"/>
    </location>
</feature>
<dbReference type="GO" id="GO:0005789">
    <property type="term" value="C:endoplasmic reticulum membrane"/>
    <property type="evidence" value="ECO:0007669"/>
    <property type="project" value="UniProtKB-SubCell"/>
</dbReference>
<evidence type="ECO:0000256" key="6">
    <source>
        <dbReference type="ARBA" id="ARBA00022777"/>
    </source>
</evidence>
<keyword evidence="5 10" id="KW-0812">Transmembrane</keyword>
<keyword evidence="4" id="KW-0808">Transferase</keyword>
<evidence type="ECO:0000256" key="3">
    <source>
        <dbReference type="ARBA" id="ARBA00012132"/>
    </source>
</evidence>
<evidence type="ECO:0000256" key="8">
    <source>
        <dbReference type="ARBA" id="ARBA00022989"/>
    </source>
</evidence>
<dbReference type="PANTHER" id="PTHR13205:SF15">
    <property type="entry name" value="DOLICHOL KINASE"/>
    <property type="match status" value="1"/>
</dbReference>
<dbReference type="AlphaFoldDB" id="A0A540KIY4"/>
<evidence type="ECO:0000256" key="9">
    <source>
        <dbReference type="ARBA" id="ARBA00023136"/>
    </source>
</evidence>
<dbReference type="EMBL" id="VIEB01001210">
    <property type="protein sequence ID" value="TQD74176.1"/>
    <property type="molecule type" value="Genomic_DNA"/>
</dbReference>
<feature type="transmembrane region" description="Helical" evidence="10">
    <location>
        <begin position="102"/>
        <end position="126"/>
    </location>
</feature>
<evidence type="ECO:0000256" key="1">
    <source>
        <dbReference type="ARBA" id="ARBA00004477"/>
    </source>
</evidence>
<keyword evidence="7" id="KW-0256">Endoplasmic reticulum</keyword>
<feature type="transmembrane region" description="Helical" evidence="10">
    <location>
        <begin position="305"/>
        <end position="325"/>
    </location>
</feature>